<keyword evidence="1" id="KW-0812">Transmembrane</keyword>
<evidence type="ECO:0000313" key="2">
    <source>
        <dbReference type="EnsemblMetazoa" id="CJA13594a.1"/>
    </source>
</evidence>
<dbReference type="Proteomes" id="UP000005237">
    <property type="component" value="Unassembled WGS sequence"/>
</dbReference>
<evidence type="ECO:0000313" key="3">
    <source>
        <dbReference type="Proteomes" id="UP000005237"/>
    </source>
</evidence>
<keyword evidence="3" id="KW-1185">Reference proteome</keyword>
<name>A0A8R1HXL0_CAEJA</name>
<dbReference type="InterPro" id="IPR019422">
    <property type="entry name" value="7TM_GPCR_serpentine_rcpt_Srh"/>
</dbReference>
<evidence type="ECO:0000256" key="1">
    <source>
        <dbReference type="SAM" id="Phobius"/>
    </source>
</evidence>
<dbReference type="Pfam" id="PF10318">
    <property type="entry name" value="7TM_GPCR_Srh"/>
    <property type="match status" value="2"/>
</dbReference>
<sequence>MNQYWPDYNESTSDCRENYSYFGSADYLRTAYHFTALLTVPLSMFTFYCILRVTPKRMKNMKVPLIIAHAWSTNLDLMFTVYSGPMVFFPSASGVPLGFLGAVGIGVKWQSYWGQVSVTTDLQPFIKVKVKVHIAYNNNAMLIMANHGLLTTCCTLLIYKPYRDFVKTIITGHSDEIRTSKTVETNLSGVGSVSTI</sequence>
<feature type="transmembrane region" description="Helical" evidence="1">
    <location>
        <begin position="88"/>
        <end position="107"/>
    </location>
</feature>
<dbReference type="AlphaFoldDB" id="A0A8R1HXL0"/>
<keyword evidence="1" id="KW-0472">Membrane</keyword>
<organism evidence="2 3">
    <name type="scientific">Caenorhabditis japonica</name>
    <dbReference type="NCBI Taxonomy" id="281687"/>
    <lineage>
        <taxon>Eukaryota</taxon>
        <taxon>Metazoa</taxon>
        <taxon>Ecdysozoa</taxon>
        <taxon>Nematoda</taxon>
        <taxon>Chromadorea</taxon>
        <taxon>Rhabditida</taxon>
        <taxon>Rhabditina</taxon>
        <taxon>Rhabditomorpha</taxon>
        <taxon>Rhabditoidea</taxon>
        <taxon>Rhabditidae</taxon>
        <taxon>Peloderinae</taxon>
        <taxon>Caenorhabditis</taxon>
    </lineage>
</organism>
<dbReference type="EnsemblMetazoa" id="CJA13594a.1">
    <property type="protein sequence ID" value="CJA13594a.1"/>
    <property type="gene ID" value="WBGene00132798"/>
</dbReference>
<keyword evidence="1" id="KW-1133">Transmembrane helix</keyword>
<proteinExistence type="predicted"/>
<feature type="transmembrane region" description="Helical" evidence="1">
    <location>
        <begin position="31"/>
        <end position="51"/>
    </location>
</feature>
<protein>
    <submittedName>
        <fullName evidence="2">Uncharacterized protein</fullName>
    </submittedName>
</protein>
<reference evidence="3" key="1">
    <citation type="submission" date="2010-08" db="EMBL/GenBank/DDBJ databases">
        <authorList>
            <consortium name="Caenorhabditis japonica Sequencing Consortium"/>
            <person name="Wilson R.K."/>
        </authorList>
    </citation>
    <scope>NUCLEOTIDE SEQUENCE [LARGE SCALE GENOMIC DNA]</scope>
    <source>
        <strain evidence="3">DF5081</strain>
    </source>
</reference>
<accession>A0A8R1HXL0</accession>
<reference evidence="2" key="2">
    <citation type="submission" date="2022-06" db="UniProtKB">
        <authorList>
            <consortium name="EnsemblMetazoa"/>
        </authorList>
    </citation>
    <scope>IDENTIFICATION</scope>
    <source>
        <strain evidence="2">DF5081</strain>
    </source>
</reference>